<keyword evidence="6 10" id="KW-0812">Transmembrane</keyword>
<keyword evidence="5" id="KW-0997">Cell inner membrane</keyword>
<keyword evidence="9 10" id="KW-0472">Membrane</keyword>
<feature type="transmembrane region" description="Helical" evidence="10">
    <location>
        <begin position="232"/>
        <end position="251"/>
    </location>
</feature>
<dbReference type="InterPro" id="IPR013061">
    <property type="entry name" value="Trp/try_permease_CS"/>
</dbReference>
<keyword evidence="3" id="KW-0813">Transport</keyword>
<feature type="transmembrane region" description="Helical" evidence="10">
    <location>
        <begin position="293"/>
        <end position="314"/>
    </location>
</feature>
<protein>
    <submittedName>
        <fullName evidence="11">Aromatic amino acid transporter</fullName>
    </submittedName>
</protein>
<evidence type="ECO:0000256" key="10">
    <source>
        <dbReference type="SAM" id="Phobius"/>
    </source>
</evidence>
<evidence type="ECO:0000256" key="5">
    <source>
        <dbReference type="ARBA" id="ARBA00022519"/>
    </source>
</evidence>
<dbReference type="Gene3D" id="1.20.1740.10">
    <property type="entry name" value="Amino acid/polyamine transporter I"/>
    <property type="match status" value="1"/>
</dbReference>
<evidence type="ECO:0000256" key="9">
    <source>
        <dbReference type="ARBA" id="ARBA00023136"/>
    </source>
</evidence>
<evidence type="ECO:0000256" key="3">
    <source>
        <dbReference type="ARBA" id="ARBA00022448"/>
    </source>
</evidence>
<dbReference type="AlphaFoldDB" id="A0A0H3A6P2"/>
<sequence>MQNAAHRPGQNAAHRPGVFGGTMIIAGTSIGAGMLALPTISAGMWFGWSLAVMLLAWLVMLLSSQALLEVNLHFEPGASFHTLVRETLGPGWSVINGAAVAFVLYILVYAYVSGGGSIMRHTLLAVLGYEPSKLAAGLSFALLLAACVWWGTWIVDRLSVIMMGGMVVSFILSMSGMLSDIRADVLFDAGGEGGSALFVWGALSTYLTSFCFHASVPSLVKYFGRRPADINRCLMGGTGIALVCYLLWIVACDGTIPRAEFRDVIAAGGNVGDLVRAAGSNLNSDFILRMLEAFSALAVATSFLGAGLGLFDYIADLCRFDDTRAGRTKTTLVTFGPPTVGGLLWPDGFLLAIGWAGLAATVWSVVVPALMLRASRATRPAPGYRVGGGSLTVPALLAFGLVTAVCHTLFVFGVLPMYR</sequence>
<feature type="transmembrane region" description="Helical" evidence="10">
    <location>
        <begin position="46"/>
        <end position="68"/>
    </location>
</feature>
<dbReference type="HOGENOM" id="CLU_038102_2_1_7"/>
<evidence type="ECO:0000313" key="12">
    <source>
        <dbReference type="Proteomes" id="UP000009173"/>
    </source>
</evidence>
<evidence type="ECO:0000256" key="1">
    <source>
        <dbReference type="ARBA" id="ARBA00004429"/>
    </source>
</evidence>
<evidence type="ECO:0000256" key="8">
    <source>
        <dbReference type="ARBA" id="ARBA00022989"/>
    </source>
</evidence>
<evidence type="ECO:0000256" key="6">
    <source>
        <dbReference type="ARBA" id="ARBA00022692"/>
    </source>
</evidence>
<organism evidence="11 12">
    <name type="scientific">Nitratidesulfovibrio vulgaris (strain DP4)</name>
    <name type="common">Desulfovibrio vulgaris</name>
    <dbReference type="NCBI Taxonomy" id="391774"/>
    <lineage>
        <taxon>Bacteria</taxon>
        <taxon>Pseudomonadati</taxon>
        <taxon>Thermodesulfobacteriota</taxon>
        <taxon>Desulfovibrionia</taxon>
        <taxon>Desulfovibrionales</taxon>
        <taxon>Desulfovibrionaceae</taxon>
        <taxon>Nitratidesulfovibrio</taxon>
    </lineage>
</organism>
<accession>A0A0H3A6P2</accession>
<comment type="similarity">
    <text evidence="2">Belongs to the amino acid/polyamine transporter 2 family. Mtr/TnaB/TyrP permease subfamily.</text>
</comment>
<feature type="transmembrane region" description="Helical" evidence="10">
    <location>
        <begin position="89"/>
        <end position="112"/>
    </location>
</feature>
<feature type="transmembrane region" description="Helical" evidence="10">
    <location>
        <begin position="391"/>
        <end position="415"/>
    </location>
</feature>
<dbReference type="KEGG" id="dvl:Dvul_0097"/>
<feature type="transmembrane region" description="Helical" evidence="10">
    <location>
        <begin position="17"/>
        <end position="40"/>
    </location>
</feature>
<dbReference type="Proteomes" id="UP000009173">
    <property type="component" value="Chromosome"/>
</dbReference>
<feature type="transmembrane region" description="Helical" evidence="10">
    <location>
        <begin position="349"/>
        <end position="371"/>
    </location>
</feature>
<dbReference type="GO" id="GO:0003333">
    <property type="term" value="P:amino acid transmembrane transport"/>
    <property type="evidence" value="ECO:0007669"/>
    <property type="project" value="InterPro"/>
</dbReference>
<dbReference type="NCBIfam" id="TIGR00837">
    <property type="entry name" value="araaP"/>
    <property type="match status" value="1"/>
</dbReference>
<dbReference type="InterPro" id="IPR018227">
    <property type="entry name" value="Amino_acid_transport_2"/>
</dbReference>
<dbReference type="InterPro" id="IPR013059">
    <property type="entry name" value="Trp_tyr_transpt"/>
</dbReference>
<keyword evidence="8 10" id="KW-1133">Transmembrane helix</keyword>
<reference evidence="12" key="1">
    <citation type="journal article" date="2009" name="Environ. Microbiol.">
        <title>Contribution of mobile genetic elements to Desulfovibrio vulgaris genome plasticity.</title>
        <authorList>
            <person name="Walker C.B."/>
            <person name="Stolyar S."/>
            <person name="Chivian D."/>
            <person name="Pinel N."/>
            <person name="Gabster J.A."/>
            <person name="Dehal P.S."/>
            <person name="He Z."/>
            <person name="Yang Z.K."/>
            <person name="Yen H.C."/>
            <person name="Zhou J."/>
            <person name="Wall J.D."/>
            <person name="Hazen T.C."/>
            <person name="Arkin A.P."/>
            <person name="Stahl D.A."/>
        </authorList>
    </citation>
    <scope>NUCLEOTIDE SEQUENCE [LARGE SCALE GENOMIC DNA]</scope>
    <source>
        <strain evidence="12">DP4</strain>
    </source>
</reference>
<proteinExistence type="inferred from homology"/>
<gene>
    <name evidence="11" type="ordered locus">Dvul_0097</name>
</gene>
<comment type="subcellular location">
    <subcellularLocation>
        <location evidence="1">Cell inner membrane</location>
        <topology evidence="1">Multi-pass membrane protein</topology>
    </subcellularLocation>
</comment>
<feature type="transmembrane region" description="Helical" evidence="10">
    <location>
        <begin position="132"/>
        <end position="151"/>
    </location>
</feature>
<dbReference type="GO" id="GO:0005886">
    <property type="term" value="C:plasma membrane"/>
    <property type="evidence" value="ECO:0007669"/>
    <property type="project" value="UniProtKB-SubCell"/>
</dbReference>
<evidence type="ECO:0000256" key="7">
    <source>
        <dbReference type="ARBA" id="ARBA00022970"/>
    </source>
</evidence>
<evidence type="ECO:0000256" key="4">
    <source>
        <dbReference type="ARBA" id="ARBA00022475"/>
    </source>
</evidence>
<feature type="transmembrane region" description="Helical" evidence="10">
    <location>
        <begin position="158"/>
        <end position="178"/>
    </location>
</feature>
<keyword evidence="4" id="KW-1003">Cell membrane</keyword>
<evidence type="ECO:0000256" key="2">
    <source>
        <dbReference type="ARBA" id="ARBA00005452"/>
    </source>
</evidence>
<dbReference type="EMBL" id="CP000527">
    <property type="protein sequence ID" value="ABM27121.1"/>
    <property type="molecule type" value="Genomic_DNA"/>
</dbReference>
<dbReference type="PANTHER" id="PTHR46997:SF1">
    <property type="entry name" value="LOW AFFINITY TRYPTOPHAN PERMEASE-RELATED"/>
    <property type="match status" value="1"/>
</dbReference>
<dbReference type="PANTHER" id="PTHR46997">
    <property type="entry name" value="LOW AFFINITY TRYPTOPHAN PERMEASE-RELATED"/>
    <property type="match status" value="1"/>
</dbReference>
<dbReference type="RefSeq" id="WP_011791389.1">
    <property type="nucleotide sequence ID" value="NC_008751.1"/>
</dbReference>
<dbReference type="PRINTS" id="PR00166">
    <property type="entry name" value="AROAAPRMEASE"/>
</dbReference>
<feature type="transmembrane region" description="Helical" evidence="10">
    <location>
        <begin position="198"/>
        <end position="220"/>
    </location>
</feature>
<dbReference type="Pfam" id="PF03222">
    <property type="entry name" value="Trp_Tyr_perm"/>
    <property type="match status" value="1"/>
</dbReference>
<dbReference type="PROSITE" id="PS00594">
    <property type="entry name" value="AROMATIC_AA_PERMEASE_1"/>
    <property type="match status" value="1"/>
</dbReference>
<keyword evidence="7" id="KW-0029">Amino-acid transport</keyword>
<name>A0A0H3A6P2_NITV4</name>
<dbReference type="GO" id="GO:0015173">
    <property type="term" value="F:aromatic amino acid transmembrane transporter activity"/>
    <property type="evidence" value="ECO:0007669"/>
    <property type="project" value="InterPro"/>
</dbReference>
<evidence type="ECO:0000313" key="11">
    <source>
        <dbReference type="EMBL" id="ABM27121.1"/>
    </source>
</evidence>